<dbReference type="InterPro" id="IPR029058">
    <property type="entry name" value="AB_hydrolase_fold"/>
</dbReference>
<protein>
    <recommendedName>
        <fullName evidence="3">AB hydrolase-1 domain-containing protein</fullName>
    </recommendedName>
</protein>
<reference evidence="4 5" key="1">
    <citation type="journal article" date="2016" name="Genome Biol. Evol.">
        <title>Divergent and convergent evolution of fungal pathogenicity.</title>
        <authorList>
            <person name="Shang Y."/>
            <person name="Xiao G."/>
            <person name="Zheng P."/>
            <person name="Cen K."/>
            <person name="Zhan S."/>
            <person name="Wang C."/>
        </authorList>
    </citation>
    <scope>NUCLEOTIDE SEQUENCE [LARGE SCALE GENOMIC DNA]</scope>
    <source>
        <strain evidence="4 5">ARSEF 2679</strain>
    </source>
</reference>
<dbReference type="PANTHER" id="PTHR46118:SF4">
    <property type="entry name" value="PROTEIN ABHD11"/>
    <property type="match status" value="1"/>
</dbReference>
<feature type="domain" description="AB hydrolase-1" evidence="3">
    <location>
        <begin position="13"/>
        <end position="183"/>
    </location>
</feature>
<dbReference type="EMBL" id="AZHB01000008">
    <property type="protein sequence ID" value="OAA66214.1"/>
    <property type="molecule type" value="Genomic_DNA"/>
</dbReference>
<accession>A0A162KLG2</accession>
<keyword evidence="2" id="KW-0378">Hydrolase</keyword>
<dbReference type="SUPFAM" id="SSF53474">
    <property type="entry name" value="alpha/beta-Hydrolases"/>
    <property type="match status" value="1"/>
</dbReference>
<dbReference type="AlphaFoldDB" id="A0A162KLG2"/>
<dbReference type="RefSeq" id="XP_018705238.1">
    <property type="nucleotide sequence ID" value="XM_018847658.1"/>
</dbReference>
<dbReference type="GeneID" id="30020344"/>
<proteinExistence type="inferred from homology"/>
<evidence type="ECO:0000256" key="2">
    <source>
        <dbReference type="ARBA" id="ARBA00022801"/>
    </source>
</evidence>
<dbReference type="InterPro" id="IPR000073">
    <property type="entry name" value="AB_hydrolase_1"/>
</dbReference>
<evidence type="ECO:0000259" key="3">
    <source>
        <dbReference type="Pfam" id="PF00561"/>
    </source>
</evidence>
<comment type="similarity">
    <text evidence="1">Belongs to the AB hydrolase superfamily.</text>
</comment>
<evidence type="ECO:0000313" key="5">
    <source>
        <dbReference type="Proteomes" id="UP000076744"/>
    </source>
</evidence>
<dbReference type="OrthoDB" id="8119704at2759"/>
<name>A0A162KLG2_CORFA</name>
<evidence type="ECO:0000256" key="1">
    <source>
        <dbReference type="ARBA" id="ARBA00008645"/>
    </source>
</evidence>
<dbReference type="GO" id="GO:0052689">
    <property type="term" value="F:carboxylic ester hydrolase activity"/>
    <property type="evidence" value="ECO:0007669"/>
    <property type="project" value="TreeGrafter"/>
</dbReference>
<dbReference type="STRING" id="1081104.A0A162KLG2"/>
<dbReference type="Pfam" id="PF00561">
    <property type="entry name" value="Abhydrolase_1"/>
    <property type="match status" value="1"/>
</dbReference>
<comment type="caution">
    <text evidence="4">The sequence shown here is derived from an EMBL/GenBank/DDBJ whole genome shotgun (WGS) entry which is preliminary data.</text>
</comment>
<dbReference type="PANTHER" id="PTHR46118">
    <property type="entry name" value="PROTEIN ABHD11"/>
    <property type="match status" value="1"/>
</dbReference>
<gene>
    <name evidence="4" type="ORF">ISF_04052</name>
</gene>
<organism evidence="4 5">
    <name type="scientific">Cordyceps fumosorosea (strain ARSEF 2679)</name>
    <name type="common">Isaria fumosorosea</name>
    <dbReference type="NCBI Taxonomy" id="1081104"/>
    <lineage>
        <taxon>Eukaryota</taxon>
        <taxon>Fungi</taxon>
        <taxon>Dikarya</taxon>
        <taxon>Ascomycota</taxon>
        <taxon>Pezizomycotina</taxon>
        <taxon>Sordariomycetes</taxon>
        <taxon>Hypocreomycetidae</taxon>
        <taxon>Hypocreales</taxon>
        <taxon>Cordycipitaceae</taxon>
        <taxon>Cordyceps</taxon>
    </lineage>
</organism>
<dbReference type="Proteomes" id="UP000076744">
    <property type="component" value="Unassembled WGS sequence"/>
</dbReference>
<evidence type="ECO:0000313" key="4">
    <source>
        <dbReference type="EMBL" id="OAA66214.1"/>
    </source>
</evidence>
<sequence length="200" mass="22005">MAEDVSGFISDRGLQNTTLIGHSMGAKTAMALALQSPDSVADIVAVDNAPVDALLGSDFSSYIRAMKKVDQAHVTKLAEADKILQAVEKSLPIRQFLLGNLHREPGKNCQTFRIPLDTLGAALGHLGDFPFKDPGQVRFEKPALFVRGTKSKYVPDEVLPAVGQLFPKFRLVDIDAGHWVISEQPEEFRRAVVEFLQRHD</sequence>
<dbReference type="Gene3D" id="3.40.50.1820">
    <property type="entry name" value="alpha/beta hydrolase"/>
    <property type="match status" value="1"/>
</dbReference>
<keyword evidence="5" id="KW-1185">Reference proteome</keyword>
<dbReference type="GO" id="GO:0005739">
    <property type="term" value="C:mitochondrion"/>
    <property type="evidence" value="ECO:0007669"/>
    <property type="project" value="TreeGrafter"/>
</dbReference>